<dbReference type="EMBL" id="LXQA010092717">
    <property type="protein sequence ID" value="MCI14516.1"/>
    <property type="molecule type" value="Genomic_DNA"/>
</dbReference>
<feature type="compositionally biased region" description="Basic and acidic residues" evidence="1">
    <location>
        <begin position="8"/>
        <end position="43"/>
    </location>
</feature>
<feature type="region of interest" description="Disordered" evidence="1">
    <location>
        <begin position="83"/>
        <end position="110"/>
    </location>
</feature>
<organism evidence="2 3">
    <name type="scientific">Trifolium medium</name>
    <dbReference type="NCBI Taxonomy" id="97028"/>
    <lineage>
        <taxon>Eukaryota</taxon>
        <taxon>Viridiplantae</taxon>
        <taxon>Streptophyta</taxon>
        <taxon>Embryophyta</taxon>
        <taxon>Tracheophyta</taxon>
        <taxon>Spermatophyta</taxon>
        <taxon>Magnoliopsida</taxon>
        <taxon>eudicotyledons</taxon>
        <taxon>Gunneridae</taxon>
        <taxon>Pentapetalae</taxon>
        <taxon>rosids</taxon>
        <taxon>fabids</taxon>
        <taxon>Fabales</taxon>
        <taxon>Fabaceae</taxon>
        <taxon>Papilionoideae</taxon>
        <taxon>50 kb inversion clade</taxon>
        <taxon>NPAAA clade</taxon>
        <taxon>Hologalegina</taxon>
        <taxon>IRL clade</taxon>
        <taxon>Trifolieae</taxon>
        <taxon>Trifolium</taxon>
    </lineage>
</organism>
<feature type="non-terminal residue" evidence="2">
    <location>
        <position position="110"/>
    </location>
</feature>
<reference evidence="2 3" key="1">
    <citation type="journal article" date="2018" name="Front. Plant Sci.">
        <title>Red Clover (Trifolium pratense) and Zigzag Clover (T. medium) - A Picture of Genomic Similarities and Differences.</title>
        <authorList>
            <person name="Dluhosova J."/>
            <person name="Istvanek J."/>
            <person name="Nedelnik J."/>
            <person name="Repkova J."/>
        </authorList>
    </citation>
    <scope>NUCLEOTIDE SEQUENCE [LARGE SCALE GENOMIC DNA]</scope>
    <source>
        <strain evidence="3">cv. 10/8</strain>
        <tissue evidence="2">Leaf</tissue>
    </source>
</reference>
<comment type="caution">
    <text evidence="2">The sequence shown here is derived from an EMBL/GenBank/DDBJ whole genome shotgun (WGS) entry which is preliminary data.</text>
</comment>
<evidence type="ECO:0000256" key="1">
    <source>
        <dbReference type="SAM" id="MobiDB-lite"/>
    </source>
</evidence>
<dbReference type="Proteomes" id="UP000265520">
    <property type="component" value="Unassembled WGS sequence"/>
</dbReference>
<dbReference type="AlphaFoldDB" id="A0A392PT88"/>
<feature type="region of interest" description="Disordered" evidence="1">
    <location>
        <begin position="1"/>
        <end position="43"/>
    </location>
</feature>
<proteinExistence type="predicted"/>
<protein>
    <submittedName>
        <fullName evidence="2">Uncharacterized protein</fullName>
    </submittedName>
</protein>
<keyword evidence="3" id="KW-1185">Reference proteome</keyword>
<evidence type="ECO:0000313" key="3">
    <source>
        <dbReference type="Proteomes" id="UP000265520"/>
    </source>
</evidence>
<accession>A0A392PT88</accession>
<evidence type="ECO:0000313" key="2">
    <source>
        <dbReference type="EMBL" id="MCI14516.1"/>
    </source>
</evidence>
<feature type="non-terminal residue" evidence="2">
    <location>
        <position position="1"/>
    </location>
</feature>
<sequence>VSTKRHSIHQEKEAAKKLKLETTKAAENEVDEKQNAESTEDGKAIAAEMHEVDSADDDAYEDLLRSIEGPDWEDKFYTLSSTDAEDGDVLSFPSISVEDSEEASFSRRLN</sequence>
<name>A0A392PT88_9FABA</name>